<keyword evidence="4" id="KW-1185">Reference proteome</keyword>
<dbReference type="SUPFAM" id="SSF52266">
    <property type="entry name" value="SGNH hydrolase"/>
    <property type="match status" value="1"/>
</dbReference>
<keyword evidence="1" id="KW-0732">Signal</keyword>
<organism evidence="3 4">
    <name type="scientific">Sulfitobacter porphyrae</name>
    <dbReference type="NCBI Taxonomy" id="1246864"/>
    <lineage>
        <taxon>Bacteria</taxon>
        <taxon>Pseudomonadati</taxon>
        <taxon>Pseudomonadota</taxon>
        <taxon>Alphaproteobacteria</taxon>
        <taxon>Rhodobacterales</taxon>
        <taxon>Roseobacteraceae</taxon>
        <taxon>Sulfitobacter</taxon>
    </lineage>
</organism>
<feature type="signal peptide" evidence="1">
    <location>
        <begin position="1"/>
        <end position="21"/>
    </location>
</feature>
<dbReference type="Proteomes" id="UP001596353">
    <property type="component" value="Unassembled WGS sequence"/>
</dbReference>
<comment type="caution">
    <text evidence="3">The sequence shown here is derived from an EMBL/GenBank/DDBJ whole genome shotgun (WGS) entry which is preliminary data.</text>
</comment>
<dbReference type="PROSITE" id="PS51257">
    <property type="entry name" value="PROKAR_LIPOPROTEIN"/>
    <property type="match status" value="1"/>
</dbReference>
<keyword evidence="3" id="KW-0378">Hydrolase</keyword>
<dbReference type="Pfam" id="PF13472">
    <property type="entry name" value="Lipase_GDSL_2"/>
    <property type="match status" value="1"/>
</dbReference>
<evidence type="ECO:0000313" key="3">
    <source>
        <dbReference type="EMBL" id="MFC6758484.1"/>
    </source>
</evidence>
<dbReference type="CDD" id="cd00229">
    <property type="entry name" value="SGNH_hydrolase"/>
    <property type="match status" value="1"/>
</dbReference>
<proteinExistence type="predicted"/>
<dbReference type="InterPro" id="IPR036514">
    <property type="entry name" value="SGNH_hydro_sf"/>
</dbReference>
<protein>
    <submittedName>
        <fullName evidence="3">SGNH/GDSL hydrolase family protein</fullName>
    </submittedName>
</protein>
<feature type="domain" description="SGNH hydrolase-type esterase" evidence="2">
    <location>
        <begin position="31"/>
        <end position="211"/>
    </location>
</feature>
<name>A0ABW2AYU7_9RHOB</name>
<dbReference type="EMBL" id="JBHSWG010000001">
    <property type="protein sequence ID" value="MFC6758484.1"/>
    <property type="molecule type" value="Genomic_DNA"/>
</dbReference>
<dbReference type="Gene3D" id="3.40.50.1110">
    <property type="entry name" value="SGNH hydrolase"/>
    <property type="match status" value="1"/>
</dbReference>
<dbReference type="GO" id="GO:0016787">
    <property type="term" value="F:hydrolase activity"/>
    <property type="evidence" value="ECO:0007669"/>
    <property type="project" value="UniProtKB-KW"/>
</dbReference>
<evidence type="ECO:0000259" key="2">
    <source>
        <dbReference type="Pfam" id="PF13472"/>
    </source>
</evidence>
<dbReference type="InterPro" id="IPR013830">
    <property type="entry name" value="SGNH_hydro"/>
</dbReference>
<accession>A0ABW2AYU7</accession>
<feature type="chain" id="PRO_5047068761" evidence="1">
    <location>
        <begin position="22"/>
        <end position="232"/>
    </location>
</feature>
<evidence type="ECO:0000313" key="4">
    <source>
        <dbReference type="Proteomes" id="UP001596353"/>
    </source>
</evidence>
<sequence length="232" mass="24019">MIRLLSLFLLAVALLTACTDATRRGGGDILVLGDSVMAWNGGSDAAIPDAMQAALGRNVVSKAVPGAQFDNDSGLAGAVGFDIRRQFPGGRWNWIVINGGANDLGSDCGCGACAGVVDRLIGADGMSGAIPAFVSRLRAESGARILWMGYYAGNGKGSFNGCRDDLVRMETRLARFAKASPGVLFVDSEDVIDPAEPGNYAADNTHPSARASALIGAYLARQIAQAGRSQNP</sequence>
<gene>
    <name evidence="3" type="ORF">ACFQFQ_01550</name>
</gene>
<evidence type="ECO:0000256" key="1">
    <source>
        <dbReference type="SAM" id="SignalP"/>
    </source>
</evidence>
<reference evidence="4" key="1">
    <citation type="journal article" date="2019" name="Int. J. Syst. Evol. Microbiol.">
        <title>The Global Catalogue of Microorganisms (GCM) 10K type strain sequencing project: providing services to taxonomists for standard genome sequencing and annotation.</title>
        <authorList>
            <consortium name="The Broad Institute Genomics Platform"/>
            <consortium name="The Broad Institute Genome Sequencing Center for Infectious Disease"/>
            <person name="Wu L."/>
            <person name="Ma J."/>
        </authorList>
    </citation>
    <scope>NUCLEOTIDE SEQUENCE [LARGE SCALE GENOMIC DNA]</scope>
    <source>
        <strain evidence="4">CCUG 66188</strain>
    </source>
</reference>